<evidence type="ECO:0000313" key="3">
    <source>
        <dbReference type="RefSeq" id="XP_033575358.1"/>
    </source>
</evidence>
<gene>
    <name evidence="1 3" type="ORF">BDZ99DRAFT_54840</name>
</gene>
<evidence type="ECO:0000313" key="2">
    <source>
        <dbReference type="Proteomes" id="UP000504636"/>
    </source>
</evidence>
<evidence type="ECO:0000313" key="1">
    <source>
        <dbReference type="EMBL" id="KAF2808394.1"/>
    </source>
</evidence>
<dbReference type="RefSeq" id="XP_033575358.1">
    <property type="nucleotide sequence ID" value="XM_033726926.1"/>
</dbReference>
<dbReference type="AlphaFoldDB" id="A0A6A6YKA2"/>
<accession>A0A6A6YKA2</accession>
<reference evidence="3" key="2">
    <citation type="submission" date="2020-04" db="EMBL/GenBank/DDBJ databases">
        <authorList>
            <consortium name="NCBI Genome Project"/>
        </authorList>
    </citation>
    <scope>NUCLEOTIDE SEQUENCE</scope>
    <source>
        <strain evidence="3">CBS 304.34</strain>
    </source>
</reference>
<proteinExistence type="predicted"/>
<organism evidence="1">
    <name type="scientific">Mytilinidion resinicola</name>
    <dbReference type="NCBI Taxonomy" id="574789"/>
    <lineage>
        <taxon>Eukaryota</taxon>
        <taxon>Fungi</taxon>
        <taxon>Dikarya</taxon>
        <taxon>Ascomycota</taxon>
        <taxon>Pezizomycotina</taxon>
        <taxon>Dothideomycetes</taxon>
        <taxon>Pleosporomycetidae</taxon>
        <taxon>Mytilinidiales</taxon>
        <taxon>Mytilinidiaceae</taxon>
        <taxon>Mytilinidion</taxon>
    </lineage>
</organism>
<protein>
    <submittedName>
        <fullName evidence="1 3">Uncharacterized protein</fullName>
    </submittedName>
</protein>
<reference evidence="3" key="3">
    <citation type="submission" date="2025-04" db="UniProtKB">
        <authorList>
            <consortium name="RefSeq"/>
        </authorList>
    </citation>
    <scope>IDENTIFICATION</scope>
    <source>
        <strain evidence="3">CBS 304.34</strain>
    </source>
</reference>
<keyword evidence="2" id="KW-1185">Reference proteome</keyword>
<dbReference type="EMBL" id="MU003703">
    <property type="protein sequence ID" value="KAF2808394.1"/>
    <property type="molecule type" value="Genomic_DNA"/>
</dbReference>
<dbReference type="GeneID" id="54467819"/>
<name>A0A6A6YKA2_9PEZI</name>
<sequence length="156" mass="16188">MWRLQGQHEIAAILSFCFVKGEHEVVEANLHGRAALIVEGGHPAARTPLFSSGGPSHGDAIPSVALTGTSDVADRRGEADVPFSACWREVGSGGFTSRQALTSFCPPGYPLRAMVQRLASREEAALASQVRGSVVVGGSALLTGPRTGAMCGNVCT</sequence>
<dbReference type="Proteomes" id="UP000504636">
    <property type="component" value="Unplaced"/>
</dbReference>
<reference evidence="1 3" key="1">
    <citation type="journal article" date="2020" name="Stud. Mycol.">
        <title>101 Dothideomycetes genomes: a test case for predicting lifestyles and emergence of pathogens.</title>
        <authorList>
            <person name="Haridas S."/>
            <person name="Albert R."/>
            <person name="Binder M."/>
            <person name="Bloem J."/>
            <person name="Labutti K."/>
            <person name="Salamov A."/>
            <person name="Andreopoulos B."/>
            <person name="Baker S."/>
            <person name="Barry K."/>
            <person name="Bills G."/>
            <person name="Bluhm B."/>
            <person name="Cannon C."/>
            <person name="Castanera R."/>
            <person name="Culley D."/>
            <person name="Daum C."/>
            <person name="Ezra D."/>
            <person name="Gonzalez J."/>
            <person name="Henrissat B."/>
            <person name="Kuo A."/>
            <person name="Liang C."/>
            <person name="Lipzen A."/>
            <person name="Lutzoni F."/>
            <person name="Magnuson J."/>
            <person name="Mondo S."/>
            <person name="Nolan M."/>
            <person name="Ohm R."/>
            <person name="Pangilinan J."/>
            <person name="Park H.-J."/>
            <person name="Ramirez L."/>
            <person name="Alfaro M."/>
            <person name="Sun H."/>
            <person name="Tritt A."/>
            <person name="Yoshinaga Y."/>
            <person name="Zwiers L.-H."/>
            <person name="Turgeon B."/>
            <person name="Goodwin S."/>
            <person name="Spatafora J."/>
            <person name="Crous P."/>
            <person name="Grigoriev I."/>
        </authorList>
    </citation>
    <scope>NUCLEOTIDE SEQUENCE</scope>
    <source>
        <strain evidence="1 3">CBS 304.34</strain>
    </source>
</reference>